<evidence type="ECO:0000256" key="6">
    <source>
        <dbReference type="ARBA" id="ARBA00023027"/>
    </source>
</evidence>
<dbReference type="PROSITE" id="PS00059">
    <property type="entry name" value="ADH_ZINC"/>
    <property type="match status" value="1"/>
</dbReference>
<dbReference type="InterPro" id="IPR011032">
    <property type="entry name" value="GroES-like_sf"/>
</dbReference>
<evidence type="ECO:0000256" key="1">
    <source>
        <dbReference type="ARBA" id="ARBA00001947"/>
    </source>
</evidence>
<dbReference type="InterPro" id="IPR036291">
    <property type="entry name" value="NAD(P)-bd_dom_sf"/>
</dbReference>
<keyword evidence="10" id="KW-1185">Reference proteome</keyword>
<dbReference type="InterPro" id="IPR002328">
    <property type="entry name" value="ADH_Zn_CS"/>
</dbReference>
<keyword evidence="4 7" id="KW-0862">Zinc</keyword>
<dbReference type="GO" id="GO:0004022">
    <property type="term" value="F:alcohol dehydrogenase (NAD+) activity"/>
    <property type="evidence" value="ECO:0007669"/>
    <property type="project" value="TreeGrafter"/>
</dbReference>
<dbReference type="GO" id="GO:0005737">
    <property type="term" value="C:cytoplasm"/>
    <property type="evidence" value="ECO:0007669"/>
    <property type="project" value="TreeGrafter"/>
</dbReference>
<evidence type="ECO:0000256" key="3">
    <source>
        <dbReference type="ARBA" id="ARBA00022723"/>
    </source>
</evidence>
<evidence type="ECO:0000256" key="4">
    <source>
        <dbReference type="ARBA" id="ARBA00022833"/>
    </source>
</evidence>
<dbReference type="InterPro" id="IPR013154">
    <property type="entry name" value="ADH-like_N"/>
</dbReference>
<dbReference type="SUPFAM" id="SSF51735">
    <property type="entry name" value="NAD(P)-binding Rossmann-fold domains"/>
    <property type="match status" value="1"/>
</dbReference>
<keyword evidence="6" id="KW-0520">NAD</keyword>
<dbReference type="InterPro" id="IPR020843">
    <property type="entry name" value="ER"/>
</dbReference>
<feature type="domain" description="Enoyl reductase (ER)" evidence="8">
    <location>
        <begin position="18"/>
        <end position="348"/>
    </location>
</feature>
<evidence type="ECO:0000256" key="5">
    <source>
        <dbReference type="ARBA" id="ARBA00023002"/>
    </source>
</evidence>
<keyword evidence="3 7" id="KW-0479">Metal-binding</keyword>
<dbReference type="Pfam" id="PF00107">
    <property type="entry name" value="ADH_zinc_N"/>
    <property type="match status" value="1"/>
</dbReference>
<dbReference type="STRING" id="2010991.A0A3M2SHK3"/>
<dbReference type="SUPFAM" id="SSF50129">
    <property type="entry name" value="GroES-like"/>
    <property type="match status" value="1"/>
</dbReference>
<dbReference type="SMART" id="SM00829">
    <property type="entry name" value="PKS_ER"/>
    <property type="match status" value="1"/>
</dbReference>
<evidence type="ECO:0000313" key="9">
    <source>
        <dbReference type="EMBL" id="RMJ17040.1"/>
    </source>
</evidence>
<dbReference type="Proteomes" id="UP000277212">
    <property type="component" value="Unassembled WGS sequence"/>
</dbReference>
<comment type="cofactor">
    <cofactor evidence="1 7">
        <name>Zn(2+)</name>
        <dbReference type="ChEBI" id="CHEBI:29105"/>
    </cofactor>
</comment>
<comment type="similarity">
    <text evidence="2 7">Belongs to the zinc-containing alcohol dehydrogenase family.</text>
</comment>
<dbReference type="Gene3D" id="3.90.180.10">
    <property type="entry name" value="Medium-chain alcohol dehydrogenases, catalytic domain"/>
    <property type="match status" value="1"/>
</dbReference>
<evidence type="ECO:0000256" key="2">
    <source>
        <dbReference type="ARBA" id="ARBA00008072"/>
    </source>
</evidence>
<dbReference type="Gene3D" id="3.40.50.720">
    <property type="entry name" value="NAD(P)-binding Rossmann-like Domain"/>
    <property type="match status" value="1"/>
</dbReference>
<evidence type="ECO:0000259" key="8">
    <source>
        <dbReference type="SMART" id="SM00829"/>
    </source>
</evidence>
<protein>
    <recommendedName>
        <fullName evidence="8">Enoyl reductase (ER) domain-containing protein</fullName>
    </recommendedName>
</protein>
<evidence type="ECO:0000256" key="7">
    <source>
        <dbReference type="RuleBase" id="RU361277"/>
    </source>
</evidence>
<dbReference type="PANTHER" id="PTHR42940:SF2">
    <property type="entry name" value="DEHYDROGENASE FAMILY OXIDOREDUCTASE, PUTATIVE (JCVI)-RELATED"/>
    <property type="match status" value="1"/>
</dbReference>
<gene>
    <name evidence="9" type="ORF">CDV36_003262</name>
</gene>
<dbReference type="AlphaFoldDB" id="A0A3M2SHK3"/>
<comment type="caution">
    <text evidence="9">The sequence shown here is derived from an EMBL/GenBank/DDBJ whole genome shotgun (WGS) entry which is preliminary data.</text>
</comment>
<dbReference type="EMBL" id="NKUJ01000038">
    <property type="protein sequence ID" value="RMJ17040.1"/>
    <property type="molecule type" value="Genomic_DNA"/>
</dbReference>
<dbReference type="FunFam" id="3.40.50.720:FF:000039">
    <property type="entry name" value="Alcohol dehydrogenase AdhP"/>
    <property type="match status" value="1"/>
</dbReference>
<dbReference type="CDD" id="cd08297">
    <property type="entry name" value="CAD3"/>
    <property type="match status" value="1"/>
</dbReference>
<organism evidence="9 10">
    <name type="scientific">Fusarium kuroshium</name>
    <dbReference type="NCBI Taxonomy" id="2010991"/>
    <lineage>
        <taxon>Eukaryota</taxon>
        <taxon>Fungi</taxon>
        <taxon>Dikarya</taxon>
        <taxon>Ascomycota</taxon>
        <taxon>Pezizomycotina</taxon>
        <taxon>Sordariomycetes</taxon>
        <taxon>Hypocreomycetidae</taxon>
        <taxon>Hypocreales</taxon>
        <taxon>Nectriaceae</taxon>
        <taxon>Fusarium</taxon>
        <taxon>Fusarium solani species complex</taxon>
    </lineage>
</organism>
<proteinExistence type="inferred from homology"/>
<evidence type="ECO:0000313" key="10">
    <source>
        <dbReference type="Proteomes" id="UP000277212"/>
    </source>
</evidence>
<dbReference type="Pfam" id="PF08240">
    <property type="entry name" value="ADH_N"/>
    <property type="match status" value="1"/>
</dbReference>
<dbReference type="GO" id="GO:0008270">
    <property type="term" value="F:zinc ion binding"/>
    <property type="evidence" value="ECO:0007669"/>
    <property type="project" value="InterPro"/>
</dbReference>
<keyword evidence="5" id="KW-0560">Oxidoreductase</keyword>
<dbReference type="OrthoDB" id="1879366at2759"/>
<accession>A0A3M2SHK3</accession>
<dbReference type="PANTHER" id="PTHR42940">
    <property type="entry name" value="ALCOHOL DEHYDROGENASE 1-RELATED"/>
    <property type="match status" value="1"/>
</dbReference>
<dbReference type="InterPro" id="IPR013149">
    <property type="entry name" value="ADH-like_C"/>
</dbReference>
<reference evidence="9 10" key="1">
    <citation type="submission" date="2017-06" db="EMBL/GenBank/DDBJ databases">
        <title>Comparative genomic analysis of Ambrosia Fusariam Clade fungi.</title>
        <authorList>
            <person name="Stajich J.E."/>
            <person name="Carrillo J."/>
            <person name="Kijimoto T."/>
            <person name="Eskalen A."/>
            <person name="O'Donnell K."/>
            <person name="Kasson M."/>
        </authorList>
    </citation>
    <scope>NUCLEOTIDE SEQUENCE [LARGE SCALE GENOMIC DNA]</scope>
    <source>
        <strain evidence="9">UCR3666</strain>
    </source>
</reference>
<name>A0A3M2SHK3_9HYPO</name>
<sequence>MDSSIPKVQKAALIENPGENAQICIRSDVPVGVPGRHEILVKLSFTGVCGSEIRALSGWGSYNPIIGHEGVGTVIKVGDGVDSAMLNKRVGIKWLYSACGLCNACEKGFPNNCPKQVDTGRHVPGTLQQYMIADARYVTEIPDDLPGEIAAPLLCAGLTMAGAVSKLDAYLAEDDWVVISGSGGGLGHLGVQIASRLRGFRVIAVDSGKSKRELSLESGAHEFIDFVEENVEERVKELTGEGAAAVVVVSGSEQAFTMAPSLVRNMGLIVTVGLPRNDFHVPIPASLMSARALTVTGVAVGTEDQMIELLQQASAKKICPKVTVVDFDQVGTVLEGLKRQDITGRVVVRIS</sequence>